<reference evidence="5" key="1">
    <citation type="submission" date="2022-01" db="EMBL/GenBank/DDBJ databases">
        <authorList>
            <person name="King R."/>
        </authorList>
    </citation>
    <scope>NUCLEOTIDE SEQUENCE</scope>
</reference>
<name>A0A9P0IV83_9DIPT</name>
<dbReference type="InterPro" id="IPR027417">
    <property type="entry name" value="P-loop_NTPase"/>
</dbReference>
<evidence type="ECO:0000256" key="3">
    <source>
        <dbReference type="ARBA" id="ARBA00022840"/>
    </source>
</evidence>
<gene>
    <name evidence="5" type="ORF">CHIRRI_LOCUS7520</name>
</gene>
<keyword evidence="3" id="KW-0067">ATP-binding</keyword>
<dbReference type="Pfam" id="PF03266">
    <property type="entry name" value="NTPase_1"/>
    <property type="match status" value="1"/>
</dbReference>
<proteinExistence type="predicted"/>
<dbReference type="SUPFAM" id="SSF52540">
    <property type="entry name" value="P-loop containing nucleoside triphosphate hydrolases"/>
    <property type="match status" value="1"/>
</dbReference>
<dbReference type="GO" id="GO:0017111">
    <property type="term" value="F:ribonucleoside triphosphate phosphatase activity"/>
    <property type="evidence" value="ECO:0007669"/>
    <property type="project" value="InterPro"/>
</dbReference>
<dbReference type="InterPro" id="IPR004948">
    <property type="entry name" value="Nuc-triphosphatase_THEP1"/>
</dbReference>
<sequence>MTNLFILLTGMPGCGKTTIIKRIVEELKKNGNNNMKGFYTGECRDASGERTGFDVHTLDGSSTALARINSPTNKSSSYKVGKYNVYVSDFEAMCMKYMESHDESLLVIDEIGKMELFSKKFEAAIRNFLNIDCNFKILATVPLKANINLIDQLKNHKNARLFHITKSNRDEIYTEIYDALQDMLAN</sequence>
<evidence type="ECO:0000256" key="2">
    <source>
        <dbReference type="ARBA" id="ARBA00022801"/>
    </source>
</evidence>
<evidence type="ECO:0000256" key="1">
    <source>
        <dbReference type="ARBA" id="ARBA00022741"/>
    </source>
</evidence>
<dbReference type="Gene3D" id="3.40.50.300">
    <property type="entry name" value="P-loop containing nucleotide triphosphate hydrolases"/>
    <property type="match status" value="1"/>
</dbReference>
<evidence type="ECO:0000259" key="4">
    <source>
        <dbReference type="SMART" id="SM00382"/>
    </source>
</evidence>
<dbReference type="PANTHER" id="PTHR43146">
    <property type="entry name" value="CANCER-RELATED NUCLEOSIDE-TRIPHOSPHATASE"/>
    <property type="match status" value="1"/>
</dbReference>
<dbReference type="InterPro" id="IPR003593">
    <property type="entry name" value="AAA+_ATPase"/>
</dbReference>
<evidence type="ECO:0000313" key="6">
    <source>
        <dbReference type="Proteomes" id="UP001153620"/>
    </source>
</evidence>
<accession>A0A9P0IV83</accession>
<dbReference type="PANTHER" id="PTHR43146:SF1">
    <property type="entry name" value="CANCER-RELATED NUCLEOSIDE-TRIPHOSPHATASE"/>
    <property type="match status" value="1"/>
</dbReference>
<protein>
    <recommendedName>
        <fullName evidence="4">AAA+ ATPase domain-containing protein</fullName>
    </recommendedName>
</protein>
<dbReference type="Proteomes" id="UP001153620">
    <property type="component" value="Chromosome 2"/>
</dbReference>
<keyword evidence="6" id="KW-1185">Reference proteome</keyword>
<keyword evidence="1" id="KW-0547">Nucleotide-binding</keyword>
<reference evidence="5" key="2">
    <citation type="submission" date="2022-10" db="EMBL/GenBank/DDBJ databases">
        <authorList>
            <consortium name="ENA_rothamsted_submissions"/>
            <consortium name="culmorum"/>
            <person name="King R."/>
        </authorList>
    </citation>
    <scope>NUCLEOTIDE SEQUENCE</scope>
</reference>
<dbReference type="GO" id="GO:0005524">
    <property type="term" value="F:ATP binding"/>
    <property type="evidence" value="ECO:0007669"/>
    <property type="project" value="UniProtKB-KW"/>
</dbReference>
<feature type="domain" description="AAA+ ATPase" evidence="4">
    <location>
        <begin position="2"/>
        <end position="160"/>
    </location>
</feature>
<dbReference type="AlphaFoldDB" id="A0A9P0IV83"/>
<dbReference type="NCBIfam" id="NF010248">
    <property type="entry name" value="PRK13695.1"/>
    <property type="match status" value="1"/>
</dbReference>
<organism evidence="5 6">
    <name type="scientific">Chironomus riparius</name>
    <dbReference type="NCBI Taxonomy" id="315576"/>
    <lineage>
        <taxon>Eukaryota</taxon>
        <taxon>Metazoa</taxon>
        <taxon>Ecdysozoa</taxon>
        <taxon>Arthropoda</taxon>
        <taxon>Hexapoda</taxon>
        <taxon>Insecta</taxon>
        <taxon>Pterygota</taxon>
        <taxon>Neoptera</taxon>
        <taxon>Endopterygota</taxon>
        <taxon>Diptera</taxon>
        <taxon>Nematocera</taxon>
        <taxon>Chironomoidea</taxon>
        <taxon>Chironomidae</taxon>
        <taxon>Chironominae</taxon>
        <taxon>Chironomus</taxon>
    </lineage>
</organism>
<dbReference type="SMART" id="SM00382">
    <property type="entry name" value="AAA"/>
    <property type="match status" value="1"/>
</dbReference>
<keyword evidence="2" id="KW-0378">Hydrolase</keyword>
<evidence type="ECO:0000313" key="5">
    <source>
        <dbReference type="EMBL" id="CAH1720509.1"/>
    </source>
</evidence>
<dbReference type="EMBL" id="OU895878">
    <property type="protein sequence ID" value="CAH1720509.1"/>
    <property type="molecule type" value="Genomic_DNA"/>
</dbReference>